<sequence>MNSEVNSSSSLIYPPTTTTAASSIHKEVGPLDKLVEQYNRLTSEGRSSLDGSKISYSGTPYWPNPWWDATTTAGWSHLPYTTTSSDSSYSSLLSPPLTLLSVPTSTALPPPLRPSRPTTSRSTVSRSNCECPNCIETQRVGASNMPVKKRGVHNCFVPGCGKVYNKSSHLKAHLRWHSREKQPVRK</sequence>
<feature type="region of interest" description="Disordered" evidence="5">
    <location>
        <begin position="104"/>
        <end position="124"/>
    </location>
</feature>
<dbReference type="AlphaFoldDB" id="A0A8R1Z4L3"/>
<dbReference type="Proteomes" id="UP000005239">
    <property type="component" value="Unassembled WGS sequence"/>
</dbReference>
<dbReference type="Gene3D" id="3.30.160.60">
    <property type="entry name" value="Classic Zinc Finger"/>
    <property type="match status" value="1"/>
</dbReference>
<dbReference type="GO" id="GO:0008270">
    <property type="term" value="F:zinc ion binding"/>
    <property type="evidence" value="ECO:0007669"/>
    <property type="project" value="UniProtKB-KW"/>
</dbReference>
<evidence type="ECO:0000256" key="5">
    <source>
        <dbReference type="SAM" id="MobiDB-lite"/>
    </source>
</evidence>
<dbReference type="PROSITE" id="PS00028">
    <property type="entry name" value="ZINC_FINGER_C2H2_1"/>
    <property type="match status" value="1"/>
</dbReference>
<evidence type="ECO:0000313" key="7">
    <source>
        <dbReference type="EnsemblMetazoa" id="PPA47151.1"/>
    </source>
</evidence>
<evidence type="ECO:0000256" key="1">
    <source>
        <dbReference type="ARBA" id="ARBA00022723"/>
    </source>
</evidence>
<evidence type="ECO:0000256" key="4">
    <source>
        <dbReference type="PROSITE-ProRule" id="PRU00042"/>
    </source>
</evidence>
<dbReference type="InterPro" id="IPR036236">
    <property type="entry name" value="Znf_C2H2_sf"/>
</dbReference>
<dbReference type="PANTHER" id="PTHR23235:SF120">
    <property type="entry name" value="KRUPPEL-LIKE FACTOR 15"/>
    <property type="match status" value="1"/>
</dbReference>
<dbReference type="InterPro" id="IPR013087">
    <property type="entry name" value="Znf_C2H2_type"/>
</dbReference>
<proteinExistence type="predicted"/>
<keyword evidence="8" id="KW-1185">Reference proteome</keyword>
<dbReference type="FunFam" id="3.30.160.60:FF:000021">
    <property type="entry name" value="Basic krueppel-like factor 3"/>
    <property type="match status" value="1"/>
</dbReference>
<feature type="domain" description="C2H2-type" evidence="6">
    <location>
        <begin position="153"/>
        <end position="182"/>
    </location>
</feature>
<dbReference type="PANTHER" id="PTHR23235">
    <property type="entry name" value="KRUEPPEL-LIKE TRANSCRIPTION FACTOR"/>
    <property type="match status" value="1"/>
</dbReference>
<feature type="region of interest" description="Disordered" evidence="5">
    <location>
        <begin position="1"/>
        <end position="25"/>
    </location>
</feature>
<evidence type="ECO:0000259" key="6">
    <source>
        <dbReference type="PROSITE" id="PS50157"/>
    </source>
</evidence>
<protein>
    <recommendedName>
        <fullName evidence="6">C2H2-type domain-containing protein</fullName>
    </recommendedName>
</protein>
<keyword evidence="3" id="KW-0862">Zinc</keyword>
<evidence type="ECO:0000256" key="2">
    <source>
        <dbReference type="ARBA" id="ARBA00022771"/>
    </source>
</evidence>
<keyword evidence="1" id="KW-0479">Metal-binding</keyword>
<reference evidence="7" key="2">
    <citation type="submission" date="2022-06" db="UniProtKB">
        <authorList>
            <consortium name="EnsemblMetazoa"/>
        </authorList>
    </citation>
    <scope>IDENTIFICATION</scope>
    <source>
        <strain evidence="7">PS312</strain>
    </source>
</reference>
<organism evidence="7 8">
    <name type="scientific">Pristionchus pacificus</name>
    <name type="common">Parasitic nematode worm</name>
    <dbReference type="NCBI Taxonomy" id="54126"/>
    <lineage>
        <taxon>Eukaryota</taxon>
        <taxon>Metazoa</taxon>
        <taxon>Ecdysozoa</taxon>
        <taxon>Nematoda</taxon>
        <taxon>Chromadorea</taxon>
        <taxon>Rhabditida</taxon>
        <taxon>Rhabditina</taxon>
        <taxon>Diplogasteromorpha</taxon>
        <taxon>Diplogasteroidea</taxon>
        <taxon>Neodiplogasteridae</taxon>
        <taxon>Pristionchus</taxon>
    </lineage>
</organism>
<feature type="compositionally biased region" description="Low complexity" evidence="5">
    <location>
        <begin position="115"/>
        <end position="124"/>
    </location>
</feature>
<gene>
    <name evidence="7" type="primary">WBGene00305013</name>
</gene>
<reference evidence="8" key="1">
    <citation type="journal article" date="2008" name="Nat. Genet.">
        <title>The Pristionchus pacificus genome provides a unique perspective on nematode lifestyle and parasitism.</title>
        <authorList>
            <person name="Dieterich C."/>
            <person name="Clifton S.W."/>
            <person name="Schuster L.N."/>
            <person name="Chinwalla A."/>
            <person name="Delehaunty K."/>
            <person name="Dinkelacker I."/>
            <person name="Fulton L."/>
            <person name="Fulton R."/>
            <person name="Godfrey J."/>
            <person name="Minx P."/>
            <person name="Mitreva M."/>
            <person name="Roeseler W."/>
            <person name="Tian H."/>
            <person name="Witte H."/>
            <person name="Yang S.P."/>
            <person name="Wilson R.K."/>
            <person name="Sommer R.J."/>
        </authorList>
    </citation>
    <scope>NUCLEOTIDE SEQUENCE [LARGE SCALE GENOMIC DNA]</scope>
    <source>
        <strain evidence="8">PS312</strain>
    </source>
</reference>
<dbReference type="SUPFAM" id="SSF57667">
    <property type="entry name" value="beta-beta-alpha zinc fingers"/>
    <property type="match status" value="1"/>
</dbReference>
<accession>A0A8R1Z4L3</accession>
<feature type="compositionally biased region" description="Polar residues" evidence="5">
    <location>
        <begin position="1"/>
        <end position="22"/>
    </location>
</feature>
<dbReference type="PROSITE" id="PS50157">
    <property type="entry name" value="ZINC_FINGER_C2H2_2"/>
    <property type="match status" value="1"/>
</dbReference>
<evidence type="ECO:0000313" key="8">
    <source>
        <dbReference type="Proteomes" id="UP000005239"/>
    </source>
</evidence>
<dbReference type="OrthoDB" id="6365676at2759"/>
<name>A0A8R1Z4L3_PRIPA</name>
<keyword evidence="2 4" id="KW-0863">Zinc-finger</keyword>
<evidence type="ECO:0000256" key="3">
    <source>
        <dbReference type="ARBA" id="ARBA00022833"/>
    </source>
</evidence>
<dbReference type="EnsemblMetazoa" id="PPA47151.1">
    <property type="protein sequence ID" value="PPA47151.1"/>
    <property type="gene ID" value="WBGene00305013"/>
</dbReference>